<protein>
    <recommendedName>
        <fullName evidence="1">HMA domain-containing protein</fullName>
    </recommendedName>
</protein>
<evidence type="ECO:0000313" key="3">
    <source>
        <dbReference type="Proteomes" id="UP000289738"/>
    </source>
</evidence>
<organism evidence="2 3">
    <name type="scientific">Arachis hypogaea</name>
    <name type="common">Peanut</name>
    <dbReference type="NCBI Taxonomy" id="3818"/>
    <lineage>
        <taxon>Eukaryota</taxon>
        <taxon>Viridiplantae</taxon>
        <taxon>Streptophyta</taxon>
        <taxon>Embryophyta</taxon>
        <taxon>Tracheophyta</taxon>
        <taxon>Spermatophyta</taxon>
        <taxon>Magnoliopsida</taxon>
        <taxon>eudicotyledons</taxon>
        <taxon>Gunneridae</taxon>
        <taxon>Pentapetalae</taxon>
        <taxon>rosids</taxon>
        <taxon>fabids</taxon>
        <taxon>Fabales</taxon>
        <taxon>Fabaceae</taxon>
        <taxon>Papilionoideae</taxon>
        <taxon>50 kb inversion clade</taxon>
        <taxon>dalbergioids sensu lato</taxon>
        <taxon>Dalbergieae</taxon>
        <taxon>Pterocarpus clade</taxon>
        <taxon>Arachis</taxon>
    </lineage>
</organism>
<evidence type="ECO:0000259" key="1">
    <source>
        <dbReference type="PROSITE" id="PS50846"/>
    </source>
</evidence>
<dbReference type="AlphaFoldDB" id="A0A445D1X0"/>
<accession>A0A445D1X0</accession>
<dbReference type="STRING" id="3818.A0A445D1X0"/>
<dbReference type="InterPro" id="IPR042885">
    <property type="entry name" value="HIPP47/16"/>
</dbReference>
<dbReference type="Proteomes" id="UP000289738">
    <property type="component" value="Chromosome A05"/>
</dbReference>
<dbReference type="Gene3D" id="3.30.70.100">
    <property type="match status" value="1"/>
</dbReference>
<gene>
    <name evidence="2" type="ORF">Ahy_A05g022920</name>
</gene>
<keyword evidence="3" id="KW-1185">Reference proteome</keyword>
<sequence>MNRNSKSYIKLGWVRRIRDVEPLDTEESIRRYQKITIKMQLDCDKCRSKALKLASQEKGVSSVALEGDDRDQLVVTGKVDAVCLVRVLRKKFKCVNLVNVQKLKEKDDNKRKQHNNNNCVCYYTTLSAPPSAPYCYYPVYYNSDPSPNNCSIM</sequence>
<comment type="caution">
    <text evidence="2">The sequence shown here is derived from an EMBL/GenBank/DDBJ whole genome shotgun (WGS) entry which is preliminary data.</text>
</comment>
<reference evidence="2 3" key="1">
    <citation type="submission" date="2019-01" db="EMBL/GenBank/DDBJ databases">
        <title>Sequencing of cultivated peanut Arachis hypogaea provides insights into genome evolution and oil improvement.</title>
        <authorList>
            <person name="Chen X."/>
        </authorList>
    </citation>
    <scope>NUCLEOTIDE SEQUENCE [LARGE SCALE GENOMIC DNA]</scope>
    <source>
        <strain evidence="3">cv. Fuhuasheng</strain>
        <tissue evidence="2">Leaves</tissue>
    </source>
</reference>
<dbReference type="PANTHER" id="PTHR46932:SF12">
    <property type="entry name" value="HEAVY METAL-ASSOCIATED ISOPRENYLATED PLANT PROTEIN 47"/>
    <property type="match status" value="1"/>
</dbReference>
<dbReference type="PANTHER" id="PTHR46932">
    <property type="entry name" value="HEAVY METAL-ASSOCIATED ISOPRENYLATED PLANT PROTEIN 47"/>
    <property type="match status" value="1"/>
</dbReference>
<name>A0A445D1X0_ARAHY</name>
<dbReference type="EMBL" id="SDMP01000005">
    <property type="protein sequence ID" value="RYR57183.1"/>
    <property type="molecule type" value="Genomic_DNA"/>
</dbReference>
<feature type="domain" description="HMA" evidence="1">
    <location>
        <begin position="32"/>
        <end position="100"/>
    </location>
</feature>
<dbReference type="PROSITE" id="PS50846">
    <property type="entry name" value="HMA_2"/>
    <property type="match status" value="1"/>
</dbReference>
<dbReference type="InterPro" id="IPR006121">
    <property type="entry name" value="HMA_dom"/>
</dbReference>
<dbReference type="GO" id="GO:0046872">
    <property type="term" value="F:metal ion binding"/>
    <property type="evidence" value="ECO:0007669"/>
    <property type="project" value="InterPro"/>
</dbReference>
<proteinExistence type="predicted"/>
<evidence type="ECO:0000313" key="2">
    <source>
        <dbReference type="EMBL" id="RYR57183.1"/>
    </source>
</evidence>